<gene>
    <name evidence="2" type="ORF">G0Q07_18390</name>
</gene>
<feature type="chain" id="PRO_5025407756" description="DUF1735 domain-containing protein" evidence="1">
    <location>
        <begin position="21"/>
        <end position="192"/>
    </location>
</feature>
<dbReference type="RefSeq" id="WP_163348526.1">
    <property type="nucleotide sequence ID" value="NZ_CP048409.1"/>
</dbReference>
<keyword evidence="3" id="KW-1185">Reference proteome</keyword>
<evidence type="ECO:0000256" key="1">
    <source>
        <dbReference type="SAM" id="SignalP"/>
    </source>
</evidence>
<keyword evidence="1" id="KW-0732">Signal</keyword>
<proteinExistence type="predicted"/>
<sequence>MKLKNLFLIGVLFLSLPACHEADTDYLTETTLIVDIPTKSYFAEGNQTPQTYRFNGVGVFCLGYSNEIKECPGDVVQINPGEGSTISFDALQSNETIEELQLIISYKTQGDAVYQQIQSIDLLQDGSFLNSNTHTLVLDNVLSPLINQLNENPHYYISIEIKGMANFNLSSTAQLNVPLIIESEYHSPRFTL</sequence>
<protein>
    <recommendedName>
        <fullName evidence="4">DUF1735 domain-containing protein</fullName>
    </recommendedName>
</protein>
<dbReference type="EMBL" id="CP048409">
    <property type="protein sequence ID" value="QIA09555.1"/>
    <property type="molecule type" value="Genomic_DNA"/>
</dbReference>
<evidence type="ECO:0000313" key="2">
    <source>
        <dbReference type="EMBL" id="QIA09555.1"/>
    </source>
</evidence>
<accession>A0A6C0RIW2</accession>
<organism evidence="2 3">
    <name type="scientific">Draconibacterium halophilum</name>
    <dbReference type="NCBI Taxonomy" id="2706887"/>
    <lineage>
        <taxon>Bacteria</taxon>
        <taxon>Pseudomonadati</taxon>
        <taxon>Bacteroidota</taxon>
        <taxon>Bacteroidia</taxon>
        <taxon>Marinilabiliales</taxon>
        <taxon>Prolixibacteraceae</taxon>
        <taxon>Draconibacterium</taxon>
    </lineage>
</organism>
<evidence type="ECO:0000313" key="3">
    <source>
        <dbReference type="Proteomes" id="UP000474630"/>
    </source>
</evidence>
<dbReference type="Proteomes" id="UP000474630">
    <property type="component" value="Chromosome"/>
</dbReference>
<feature type="signal peptide" evidence="1">
    <location>
        <begin position="1"/>
        <end position="20"/>
    </location>
</feature>
<dbReference type="KEGG" id="drc:G0Q07_18390"/>
<reference evidence="2 3" key="1">
    <citation type="submission" date="2020-02" db="EMBL/GenBank/DDBJ databases">
        <title>Genome sequencing for Draconibacterium sp. strain M1.</title>
        <authorList>
            <person name="Park S.-J."/>
        </authorList>
    </citation>
    <scope>NUCLEOTIDE SEQUENCE [LARGE SCALE GENOMIC DNA]</scope>
    <source>
        <strain evidence="2 3">M1</strain>
    </source>
</reference>
<evidence type="ECO:0008006" key="4">
    <source>
        <dbReference type="Google" id="ProtNLM"/>
    </source>
</evidence>
<dbReference type="AlphaFoldDB" id="A0A6C0RIW2"/>
<name>A0A6C0RIW2_9BACT</name>